<comment type="caution">
    <text evidence="3">The sequence shown here is derived from an EMBL/GenBank/DDBJ whole genome shotgun (WGS) entry which is preliminary data.</text>
</comment>
<keyword evidence="2" id="KW-0812">Transmembrane</keyword>
<reference evidence="3 4" key="1">
    <citation type="journal article" date="2019" name="PLoS Biol.">
        <title>Sex chromosomes control vertical transmission of feminizing Wolbachia symbionts in an isopod.</title>
        <authorList>
            <person name="Becking T."/>
            <person name="Chebbi M.A."/>
            <person name="Giraud I."/>
            <person name="Moumen B."/>
            <person name="Laverre T."/>
            <person name="Caubet Y."/>
            <person name="Peccoud J."/>
            <person name="Gilbert C."/>
            <person name="Cordaux R."/>
        </authorList>
    </citation>
    <scope>NUCLEOTIDE SEQUENCE [LARGE SCALE GENOMIC DNA]</scope>
    <source>
        <strain evidence="3">ANa2</strain>
        <tissue evidence="3">Whole body excluding digestive tract and cuticle</tissue>
    </source>
</reference>
<keyword evidence="4" id="KW-1185">Reference proteome</keyword>
<accession>A0A5N5SXP2</accession>
<evidence type="ECO:0008006" key="5">
    <source>
        <dbReference type="Google" id="ProtNLM"/>
    </source>
</evidence>
<name>A0A5N5SXP2_9CRUS</name>
<dbReference type="AlphaFoldDB" id="A0A5N5SXP2"/>
<feature type="transmembrane region" description="Helical" evidence="2">
    <location>
        <begin position="261"/>
        <end position="284"/>
    </location>
</feature>
<keyword evidence="2" id="KW-0472">Membrane</keyword>
<dbReference type="EMBL" id="SEYY01018792">
    <property type="protein sequence ID" value="KAB7498984.1"/>
    <property type="molecule type" value="Genomic_DNA"/>
</dbReference>
<feature type="region of interest" description="Disordered" evidence="1">
    <location>
        <begin position="348"/>
        <end position="371"/>
    </location>
</feature>
<evidence type="ECO:0000313" key="4">
    <source>
        <dbReference type="Proteomes" id="UP000326759"/>
    </source>
</evidence>
<sequence length="371" mass="41872">MKVWERSGKSHIIFQYKRVILAEKEFVLVYNLEDKCFEEKAQIYIEPWKGAIVQVGYTFDYKNIPRSRSIHKCMVDVETKKGWSIVAAVEHMKIRGSKNANNKWECSDYIQFFTEGKGFVRKLISLLDLRILSSKSSEQLCGNKQLDGIRPLPIYDLSTDANSFHTSTNKMTMFFHQDNEDRHGTNNSFKVVFTTFKHASEQVFAAECSEKQKCYGTDVFCIDKEFICDGHVNCAFPGSATDERLCIVSNSRSNVFNLTSIIIITLISIVVTGLVICIISTIICKVKSRLSGNSRPMSAVFSNIPTSQPATAPNIEPEEPLPTYETVILEDSSADKTLASLREGELPPQYETLFPDGPPIMKDDSVKTPVR</sequence>
<dbReference type="InterPro" id="IPR035914">
    <property type="entry name" value="Sperma_CUB_dom_sf"/>
</dbReference>
<organism evidence="3 4">
    <name type="scientific">Armadillidium nasatum</name>
    <dbReference type="NCBI Taxonomy" id="96803"/>
    <lineage>
        <taxon>Eukaryota</taxon>
        <taxon>Metazoa</taxon>
        <taxon>Ecdysozoa</taxon>
        <taxon>Arthropoda</taxon>
        <taxon>Crustacea</taxon>
        <taxon>Multicrustacea</taxon>
        <taxon>Malacostraca</taxon>
        <taxon>Eumalacostraca</taxon>
        <taxon>Peracarida</taxon>
        <taxon>Isopoda</taxon>
        <taxon>Oniscidea</taxon>
        <taxon>Crinocheta</taxon>
        <taxon>Armadillidiidae</taxon>
        <taxon>Armadillidium</taxon>
    </lineage>
</organism>
<protein>
    <recommendedName>
        <fullName evidence="5">CUB domain-containing protein</fullName>
    </recommendedName>
</protein>
<gene>
    <name evidence="3" type="ORF">Anas_01142</name>
</gene>
<evidence type="ECO:0000313" key="3">
    <source>
        <dbReference type="EMBL" id="KAB7498984.1"/>
    </source>
</evidence>
<evidence type="ECO:0000256" key="1">
    <source>
        <dbReference type="SAM" id="MobiDB-lite"/>
    </source>
</evidence>
<dbReference type="Proteomes" id="UP000326759">
    <property type="component" value="Unassembled WGS sequence"/>
</dbReference>
<dbReference type="Gene3D" id="2.60.120.290">
    <property type="entry name" value="Spermadhesin, CUB domain"/>
    <property type="match status" value="1"/>
</dbReference>
<proteinExistence type="predicted"/>
<keyword evidence="2" id="KW-1133">Transmembrane helix</keyword>
<evidence type="ECO:0000256" key="2">
    <source>
        <dbReference type="SAM" id="Phobius"/>
    </source>
</evidence>
<feature type="compositionally biased region" description="Basic and acidic residues" evidence="1">
    <location>
        <begin position="361"/>
        <end position="371"/>
    </location>
</feature>
<dbReference type="OrthoDB" id="6346247at2759"/>